<dbReference type="Proteomes" id="UP000296049">
    <property type="component" value="Unassembled WGS sequence"/>
</dbReference>
<accession>R0K8L6</accession>
<dbReference type="EMBL" id="KB742595">
    <property type="protein sequence ID" value="EOB06591.1"/>
    <property type="molecule type" value="Genomic_DNA"/>
</dbReference>
<keyword evidence="2" id="KW-1185">Reference proteome</keyword>
<proteinExistence type="predicted"/>
<dbReference type="AlphaFoldDB" id="R0K8L6"/>
<name>R0K8L6_ANAPL</name>
<reference evidence="2" key="1">
    <citation type="journal article" date="2013" name="Nat. Genet.">
        <title>The duck genome and transcriptome provide insight into an avian influenza virus reservoir species.</title>
        <authorList>
            <person name="Huang Y."/>
            <person name="Li Y."/>
            <person name="Burt D.W."/>
            <person name="Chen H."/>
            <person name="Zhang Y."/>
            <person name="Qian W."/>
            <person name="Kim H."/>
            <person name="Gan S."/>
            <person name="Zhao Y."/>
            <person name="Li J."/>
            <person name="Yi K."/>
            <person name="Feng H."/>
            <person name="Zhu P."/>
            <person name="Li B."/>
            <person name="Liu Q."/>
            <person name="Fairley S."/>
            <person name="Magor K.E."/>
            <person name="Du Z."/>
            <person name="Hu X."/>
            <person name="Goodman L."/>
            <person name="Tafer H."/>
            <person name="Vignal A."/>
            <person name="Lee T."/>
            <person name="Kim K.W."/>
            <person name="Sheng Z."/>
            <person name="An Y."/>
            <person name="Searle S."/>
            <person name="Herrero J."/>
            <person name="Groenen M.A."/>
            <person name="Crooijmans R.P."/>
            <person name="Faraut T."/>
            <person name="Cai Q."/>
            <person name="Webster R.G."/>
            <person name="Aldridge J.R."/>
            <person name="Warren W.C."/>
            <person name="Bartschat S."/>
            <person name="Kehr S."/>
            <person name="Marz M."/>
            <person name="Stadler P.F."/>
            <person name="Smith J."/>
            <person name="Kraus R.H."/>
            <person name="Zhao Y."/>
            <person name="Ren L."/>
            <person name="Fei J."/>
            <person name="Morisson M."/>
            <person name="Kaiser P."/>
            <person name="Griffin D.K."/>
            <person name="Rao M."/>
            <person name="Pitel F."/>
            <person name="Wang J."/>
            <person name="Li N."/>
        </authorList>
    </citation>
    <scope>NUCLEOTIDE SEQUENCE [LARGE SCALE GENOMIC DNA]</scope>
</reference>
<organism evidence="1 2">
    <name type="scientific">Anas platyrhynchos</name>
    <name type="common">Mallard</name>
    <name type="synonym">Anas boschas</name>
    <dbReference type="NCBI Taxonomy" id="8839"/>
    <lineage>
        <taxon>Eukaryota</taxon>
        <taxon>Metazoa</taxon>
        <taxon>Chordata</taxon>
        <taxon>Craniata</taxon>
        <taxon>Vertebrata</taxon>
        <taxon>Euteleostomi</taxon>
        <taxon>Archelosauria</taxon>
        <taxon>Archosauria</taxon>
        <taxon>Dinosauria</taxon>
        <taxon>Saurischia</taxon>
        <taxon>Theropoda</taxon>
        <taxon>Coelurosauria</taxon>
        <taxon>Aves</taxon>
        <taxon>Neognathae</taxon>
        <taxon>Galloanserae</taxon>
        <taxon>Anseriformes</taxon>
        <taxon>Anatidae</taxon>
        <taxon>Anatinae</taxon>
        <taxon>Anas</taxon>
    </lineage>
</organism>
<sequence>MEKNVKECIPWGVMQYTDDVSNKAAVLCGLLVDPAEQQCLVCHGELCISVPPQECLGQLLRKDPALTLQAAEEAGYVLLTVSTSFLVSDLLFSKPSTISSAEKLMAPLSDPASTNCWVTQNRRPATAEDQDKRWKQKIVTKHSWLISVFNFLQRLAWKKPPSAHGRAEKGGLLSCAWMSVTLLPKRMSLISAGAASRRAQASHGTARACAHCIPQQPPICAAKNVEEKNDNSCGKNYQEQEHREALQLVVARTRTQRSTPACLCTIPRVPHL</sequence>
<evidence type="ECO:0000313" key="2">
    <source>
        <dbReference type="Proteomes" id="UP000296049"/>
    </source>
</evidence>
<evidence type="ECO:0000313" key="1">
    <source>
        <dbReference type="EMBL" id="EOB06591.1"/>
    </source>
</evidence>
<gene>
    <name evidence="1" type="ORF">Anapl_08577</name>
</gene>
<protein>
    <submittedName>
        <fullName evidence="1">Uncharacterized protein</fullName>
    </submittedName>
</protein>